<evidence type="ECO:0000256" key="5">
    <source>
        <dbReference type="ARBA" id="ARBA00023002"/>
    </source>
</evidence>
<dbReference type="Gene3D" id="2.60.120.620">
    <property type="entry name" value="q2cbj1_9rhob like domain"/>
    <property type="match status" value="1"/>
</dbReference>
<proteinExistence type="predicted"/>
<comment type="caution">
    <text evidence="9">The sequence shown here is derived from an EMBL/GenBank/DDBJ whole genome shotgun (WGS) entry which is preliminary data.</text>
</comment>
<dbReference type="InterPro" id="IPR044862">
    <property type="entry name" value="Pro_4_hyd_alph_FE2OG_OXY"/>
</dbReference>
<sequence length="248" mass="27147">MSHITTRLGKPPPDPADSQRRTPQTAGHRGPGGPPSLAIAGIGADVSKTLRAAPGVQQLPIKAMALFVRPDFLSAAECQGLIDMIDANAQPSDLYGSKEDVSYRTSYSCNVDRWDPLVLEIDTRICALTGIDARHGETLQGQRYTQGQEFKPHHDFFHVDQAYWPAQEAHAGQRTWTVMIYLNQPEGGGETAFKHAKISIAPRVGLLLAWNNCGPDGAPNLETTHAGLPVTAGAKYIVTKWYRERPWI</sequence>
<evidence type="ECO:0000313" key="10">
    <source>
        <dbReference type="Proteomes" id="UP000549617"/>
    </source>
</evidence>
<evidence type="ECO:0000256" key="3">
    <source>
        <dbReference type="ARBA" id="ARBA00022896"/>
    </source>
</evidence>
<dbReference type="SMART" id="SM00702">
    <property type="entry name" value="P4Hc"/>
    <property type="match status" value="1"/>
</dbReference>
<evidence type="ECO:0000313" key="9">
    <source>
        <dbReference type="EMBL" id="MBB5687534.1"/>
    </source>
</evidence>
<dbReference type="RefSeq" id="WP_184021382.1">
    <property type="nucleotide sequence ID" value="NZ_JACIJC010000006.1"/>
</dbReference>
<dbReference type="InterPro" id="IPR005123">
    <property type="entry name" value="Oxoglu/Fe-dep_dioxygenase_dom"/>
</dbReference>
<feature type="domain" description="Fe2OG dioxygenase" evidence="8">
    <location>
        <begin position="135"/>
        <end position="244"/>
    </location>
</feature>
<keyword evidence="2" id="KW-0479">Metal-binding</keyword>
<keyword evidence="6" id="KW-0408">Iron</keyword>
<organism evidence="9 10">
    <name type="scientific">Sphingobium boeckii</name>
    <dbReference type="NCBI Taxonomy" id="1082345"/>
    <lineage>
        <taxon>Bacteria</taxon>
        <taxon>Pseudomonadati</taxon>
        <taxon>Pseudomonadota</taxon>
        <taxon>Alphaproteobacteria</taxon>
        <taxon>Sphingomonadales</taxon>
        <taxon>Sphingomonadaceae</taxon>
        <taxon>Sphingobium</taxon>
    </lineage>
</organism>
<dbReference type="GO" id="GO:0031418">
    <property type="term" value="F:L-ascorbic acid binding"/>
    <property type="evidence" value="ECO:0007669"/>
    <property type="project" value="UniProtKB-KW"/>
</dbReference>
<evidence type="ECO:0000256" key="2">
    <source>
        <dbReference type="ARBA" id="ARBA00022723"/>
    </source>
</evidence>
<comment type="cofactor">
    <cofactor evidence="1">
        <name>L-ascorbate</name>
        <dbReference type="ChEBI" id="CHEBI:38290"/>
    </cofactor>
</comment>
<reference evidence="9 10" key="1">
    <citation type="submission" date="2020-08" db="EMBL/GenBank/DDBJ databases">
        <title>Genomic Encyclopedia of Type Strains, Phase IV (KMG-IV): sequencing the most valuable type-strain genomes for metagenomic binning, comparative biology and taxonomic classification.</title>
        <authorList>
            <person name="Goeker M."/>
        </authorList>
    </citation>
    <scope>NUCLEOTIDE SEQUENCE [LARGE SCALE GENOMIC DNA]</scope>
    <source>
        <strain evidence="9 10">DSM 25079</strain>
    </source>
</reference>
<dbReference type="Proteomes" id="UP000549617">
    <property type="component" value="Unassembled WGS sequence"/>
</dbReference>
<evidence type="ECO:0000259" key="8">
    <source>
        <dbReference type="PROSITE" id="PS51471"/>
    </source>
</evidence>
<evidence type="ECO:0000256" key="6">
    <source>
        <dbReference type="ARBA" id="ARBA00023004"/>
    </source>
</evidence>
<dbReference type="Pfam" id="PF13640">
    <property type="entry name" value="2OG-FeII_Oxy_3"/>
    <property type="match status" value="1"/>
</dbReference>
<dbReference type="InterPro" id="IPR045054">
    <property type="entry name" value="P4HA-like"/>
</dbReference>
<dbReference type="PROSITE" id="PS51471">
    <property type="entry name" value="FE2OG_OXY"/>
    <property type="match status" value="1"/>
</dbReference>
<keyword evidence="3" id="KW-0847">Vitamin C</keyword>
<dbReference type="PANTHER" id="PTHR10869:SF246">
    <property type="entry name" value="TRANSMEMBRANE PROLYL 4-HYDROXYLASE"/>
    <property type="match status" value="1"/>
</dbReference>
<dbReference type="GO" id="GO:0004656">
    <property type="term" value="F:procollagen-proline 4-dioxygenase activity"/>
    <property type="evidence" value="ECO:0007669"/>
    <property type="project" value="UniProtKB-EC"/>
</dbReference>
<dbReference type="GO" id="GO:0005506">
    <property type="term" value="F:iron ion binding"/>
    <property type="evidence" value="ECO:0007669"/>
    <property type="project" value="InterPro"/>
</dbReference>
<evidence type="ECO:0000256" key="1">
    <source>
        <dbReference type="ARBA" id="ARBA00001961"/>
    </source>
</evidence>
<dbReference type="InterPro" id="IPR006620">
    <property type="entry name" value="Pro_4_hyd_alph"/>
</dbReference>
<dbReference type="PANTHER" id="PTHR10869">
    <property type="entry name" value="PROLYL 4-HYDROXYLASE ALPHA SUBUNIT"/>
    <property type="match status" value="1"/>
</dbReference>
<dbReference type="EMBL" id="JACIJC010000006">
    <property type="protein sequence ID" value="MBB5687534.1"/>
    <property type="molecule type" value="Genomic_DNA"/>
</dbReference>
<keyword evidence="5 9" id="KW-0560">Oxidoreductase</keyword>
<keyword evidence="10" id="KW-1185">Reference proteome</keyword>
<name>A0A7W9ALC2_9SPHN</name>
<gene>
    <name evidence="9" type="ORF">FHS49_003576</name>
</gene>
<evidence type="ECO:0000256" key="7">
    <source>
        <dbReference type="SAM" id="MobiDB-lite"/>
    </source>
</evidence>
<dbReference type="EC" id="1.14.11.2" evidence="9"/>
<accession>A0A7W9ALC2</accession>
<protein>
    <submittedName>
        <fullName evidence="9">Prolyl 4-hydroxylase</fullName>
        <ecNumber evidence="9">1.14.11.2</ecNumber>
    </submittedName>
</protein>
<dbReference type="AlphaFoldDB" id="A0A7W9ALC2"/>
<keyword evidence="4" id="KW-0223">Dioxygenase</keyword>
<feature type="region of interest" description="Disordered" evidence="7">
    <location>
        <begin position="1"/>
        <end position="37"/>
    </location>
</feature>
<evidence type="ECO:0000256" key="4">
    <source>
        <dbReference type="ARBA" id="ARBA00022964"/>
    </source>
</evidence>